<proteinExistence type="predicted"/>
<evidence type="ECO:0000256" key="2">
    <source>
        <dbReference type="SAM" id="Phobius"/>
    </source>
</evidence>
<gene>
    <name evidence="3" type="ORF">D4765_06175</name>
</gene>
<dbReference type="AlphaFoldDB" id="A0A4T2C4P7"/>
<protein>
    <submittedName>
        <fullName evidence="3">Uncharacterized protein</fullName>
    </submittedName>
</protein>
<dbReference type="Proteomes" id="UP000306192">
    <property type="component" value="Unassembled WGS sequence"/>
</dbReference>
<keyword evidence="4" id="KW-1185">Reference proteome</keyword>
<feature type="compositionally biased region" description="Basic residues" evidence="1">
    <location>
        <begin position="159"/>
        <end position="175"/>
    </location>
</feature>
<comment type="caution">
    <text evidence="3">The sequence shown here is derived from an EMBL/GenBank/DDBJ whole genome shotgun (WGS) entry which is preliminary data.</text>
</comment>
<dbReference type="OrthoDB" id="5124863at2"/>
<dbReference type="EMBL" id="QYRT01000008">
    <property type="protein sequence ID" value="TIH38679.1"/>
    <property type="molecule type" value="Genomic_DNA"/>
</dbReference>
<evidence type="ECO:0000313" key="3">
    <source>
        <dbReference type="EMBL" id="TIH38679.1"/>
    </source>
</evidence>
<evidence type="ECO:0000313" key="4">
    <source>
        <dbReference type="Proteomes" id="UP000306192"/>
    </source>
</evidence>
<keyword evidence="2" id="KW-0472">Membrane</keyword>
<accession>A0A4T2C4P7</accession>
<evidence type="ECO:0000256" key="1">
    <source>
        <dbReference type="SAM" id="MobiDB-lite"/>
    </source>
</evidence>
<reference evidence="3 4" key="1">
    <citation type="journal article" date="2019" name="Microorganisms">
        <title>Systematic Affiliation and Genome Analysis of Subtercola vilae DB165(T) with Particular Emphasis on Cold Adaptation of an Isolate from a High-Altitude Cold Volcano Lake.</title>
        <authorList>
            <person name="Villalobos A.S."/>
            <person name="Wiese J."/>
            <person name="Imhoff J.F."/>
            <person name="Dorador C."/>
            <person name="Keller A."/>
            <person name="Hentschel U."/>
        </authorList>
    </citation>
    <scope>NUCLEOTIDE SEQUENCE [LARGE SCALE GENOMIC DNA]</scope>
    <source>
        <strain evidence="3 4">DB165</strain>
    </source>
</reference>
<name>A0A4T2C4P7_9MICO</name>
<sequence>MTPALTTDWFAYAAAHDDFLARFTSAYRGRHQALDALWWNSHPETAAPSGALAPARRLPALQRTVFARPAHTPFASTPAAADSAEAALDLQSLERELAGDRLAFDLSLAHALKAEHPEPSQASAPHVPANHGGPAPTTSVCGDHVPPSRPAAGLDTAARHHPATPAQRRRTGRSARHGDALARWGVLAALVVAVFLAAGSLASAAISRATAGASSSAFASTGASTGAGSAATAPATASASAADAANSYAVIFTHAQIMIDVPPLPLQFPSHMVPDSFRALSRGEFSNGSAYAAHDVDGNICLVVYGNASDYATSCASEAAVAAGGLQLSMSTSAALNPSTHSVDSATVDLLARWNPDGTFTIGTTARR</sequence>
<keyword evidence="2" id="KW-1133">Transmembrane helix</keyword>
<organism evidence="3 4">
    <name type="scientific">Subtercola vilae</name>
    <dbReference type="NCBI Taxonomy" id="2056433"/>
    <lineage>
        <taxon>Bacteria</taxon>
        <taxon>Bacillati</taxon>
        <taxon>Actinomycetota</taxon>
        <taxon>Actinomycetes</taxon>
        <taxon>Micrococcales</taxon>
        <taxon>Microbacteriaceae</taxon>
        <taxon>Subtercola</taxon>
    </lineage>
</organism>
<feature type="transmembrane region" description="Helical" evidence="2">
    <location>
        <begin position="180"/>
        <end position="206"/>
    </location>
</feature>
<feature type="region of interest" description="Disordered" evidence="1">
    <location>
        <begin position="115"/>
        <end position="176"/>
    </location>
</feature>
<dbReference type="RefSeq" id="WP_136641414.1">
    <property type="nucleotide sequence ID" value="NZ_QYRT01000008.1"/>
</dbReference>
<keyword evidence="2" id="KW-0812">Transmembrane</keyword>